<dbReference type="CDD" id="cd00609">
    <property type="entry name" value="AAT_like"/>
    <property type="match status" value="1"/>
</dbReference>
<evidence type="ECO:0000256" key="1">
    <source>
        <dbReference type="ARBA" id="ARBA00001933"/>
    </source>
</evidence>
<dbReference type="FunFam" id="3.90.1150.10:FF:000345">
    <property type="entry name" value="Alanine aminotransferase 2"/>
    <property type="match status" value="1"/>
</dbReference>
<evidence type="ECO:0000256" key="5">
    <source>
        <dbReference type="ARBA" id="ARBA00022898"/>
    </source>
</evidence>
<dbReference type="Gene3D" id="3.40.640.10">
    <property type="entry name" value="Type I PLP-dependent aspartate aminotransferase-like (Major domain)"/>
    <property type="match status" value="1"/>
</dbReference>
<dbReference type="UniPathway" id="UPA00528">
    <property type="reaction ID" value="UER00586"/>
</dbReference>
<gene>
    <name evidence="11" type="ORF">EmuJ_000475400</name>
</gene>
<keyword evidence="4 11" id="KW-0808">Transferase</keyword>
<dbReference type="GO" id="GO:0004021">
    <property type="term" value="F:L-alanine:2-oxoglutarate aminotransferase activity"/>
    <property type="evidence" value="ECO:0007669"/>
    <property type="project" value="UniProtKB-EC"/>
</dbReference>
<organism evidence="11 12">
    <name type="scientific">Echinococcus multilocularis</name>
    <name type="common">Fox tapeworm</name>
    <dbReference type="NCBI Taxonomy" id="6211"/>
    <lineage>
        <taxon>Eukaryota</taxon>
        <taxon>Metazoa</taxon>
        <taxon>Spiralia</taxon>
        <taxon>Lophotrochozoa</taxon>
        <taxon>Platyhelminthes</taxon>
        <taxon>Cestoda</taxon>
        <taxon>Eucestoda</taxon>
        <taxon>Cyclophyllidea</taxon>
        <taxon>Taeniidae</taxon>
        <taxon>Echinococcus</taxon>
    </lineage>
</organism>
<comment type="cofactor">
    <cofactor evidence="1">
        <name>pyridoxal 5'-phosphate</name>
        <dbReference type="ChEBI" id="CHEBI:597326"/>
    </cofactor>
</comment>
<dbReference type="OMA" id="LPIRFFR"/>
<dbReference type="FunFam" id="3.40.640.10:FF:000012">
    <property type="entry name" value="alanine aminotransferase 2"/>
    <property type="match status" value="1"/>
</dbReference>
<keyword evidence="5" id="KW-0663">Pyridoxal phosphate</keyword>
<evidence type="ECO:0000256" key="8">
    <source>
        <dbReference type="ARBA" id="ARBA00026106"/>
    </source>
</evidence>
<sequence length="539" mass="59817">MGPPSVALWNAFHRHASLTLKFVRNYTRITAQEINPNMRKLEYAVRGPIVQRAIEIEKGLLKGEKKPFDSIIRCNIGDCHFAGQTPISFIRQVIAVACDTHLMDSSVIPDDAKERALRFLRSVGGSVGAYSQSTGVELVREDIAAYIEQRDGIPSSPENIFLATGASEAVKFILGLLATTKEGSQRAGVMIPIPQYPLYSATLSEFNNYQIGYYLEEESGWSLREEELEARLEAAKAHCKPRVLVVINPGNPTGQVLTHDNIAAVLRFAHRNNLLVLADEVYQHNIYAPDRRFHSFKRVLHELGGNIANEVQLASMMSASKGFMGECGFRGGYCELVNFDPEVRAQLYKCLSARLCPPVLGQLTMDVVVNPPRPGEPSFEQFSAEKSQVLSDLAKKAKLVESLFNQLPGYHCQPVMGAMYAFPRLELPPKAMRAAELANMPVDAFYVTKLLEETGVCVVPGSGFSQKPGTFHFRTTILPKVEQMHVMMEHLQLTGCSLLQNGDPVLILDLNALTIAFSCGYGPFYIRNKTRSHLFLILV</sequence>
<evidence type="ECO:0000259" key="10">
    <source>
        <dbReference type="Pfam" id="PF00155"/>
    </source>
</evidence>
<dbReference type="Pfam" id="PF00155">
    <property type="entry name" value="Aminotran_1_2"/>
    <property type="match status" value="1"/>
</dbReference>
<dbReference type="OrthoDB" id="1732682at2759"/>
<keyword evidence="3 11" id="KW-0032">Aminotransferase</keyword>
<dbReference type="InterPro" id="IPR015422">
    <property type="entry name" value="PyrdxlP-dep_Trfase_small"/>
</dbReference>
<proteinExistence type="inferred from homology"/>
<evidence type="ECO:0000256" key="7">
    <source>
        <dbReference type="ARBA" id="ARBA00025785"/>
    </source>
</evidence>
<dbReference type="EC" id="2.6.1.2" evidence="8"/>
<dbReference type="SUPFAM" id="SSF53383">
    <property type="entry name" value="PLP-dependent transferases"/>
    <property type="match status" value="1"/>
</dbReference>
<dbReference type="InterPro" id="IPR045088">
    <property type="entry name" value="ALAT1/2-like"/>
</dbReference>
<evidence type="ECO:0000256" key="4">
    <source>
        <dbReference type="ARBA" id="ARBA00022679"/>
    </source>
</evidence>
<dbReference type="GO" id="GO:0042853">
    <property type="term" value="P:L-alanine catabolic process"/>
    <property type="evidence" value="ECO:0007669"/>
    <property type="project" value="UniProtKB-UniPathway"/>
</dbReference>
<evidence type="ECO:0000256" key="9">
    <source>
        <dbReference type="ARBA" id="ARBA00047412"/>
    </source>
</evidence>
<dbReference type="InterPro" id="IPR015424">
    <property type="entry name" value="PyrdxlP-dep_Trfase"/>
</dbReference>
<reference evidence="11" key="2">
    <citation type="submission" date="2015-11" db="EMBL/GenBank/DDBJ databases">
        <authorList>
            <person name="Zhang Y."/>
            <person name="Guo Z."/>
        </authorList>
    </citation>
    <scope>NUCLEOTIDE SEQUENCE</scope>
</reference>
<dbReference type="PANTHER" id="PTHR11751">
    <property type="entry name" value="ALANINE AMINOTRANSFERASE"/>
    <property type="match status" value="1"/>
</dbReference>
<dbReference type="Gene3D" id="3.90.1150.10">
    <property type="entry name" value="Aspartate Aminotransferase, domain 1"/>
    <property type="match status" value="1"/>
</dbReference>
<dbReference type="InterPro" id="IPR015421">
    <property type="entry name" value="PyrdxlP-dep_Trfase_major"/>
</dbReference>
<dbReference type="GO" id="GO:0030170">
    <property type="term" value="F:pyridoxal phosphate binding"/>
    <property type="evidence" value="ECO:0007669"/>
    <property type="project" value="InterPro"/>
</dbReference>
<comment type="pathway">
    <text evidence="6">Amino-acid degradation; L-alanine degradation via transaminase pathway; pyruvate from L-alanine: step 1/1.</text>
</comment>
<protein>
    <recommendedName>
        <fullName evidence="8">alanine transaminase</fullName>
        <ecNumber evidence="8">2.6.1.2</ecNumber>
    </recommendedName>
</protein>
<dbReference type="STRING" id="6211.A0A068Y5S3"/>
<accession>A0A068Y5S3</accession>
<dbReference type="eggNOG" id="KOG0258">
    <property type="taxonomic scope" value="Eukaryota"/>
</dbReference>
<keyword evidence="12" id="KW-1185">Reference proteome</keyword>
<comment type="similarity">
    <text evidence="7">Belongs to the class-I pyridoxal-phosphate-dependent aminotransferase family. Alanine aminotransferase subfamily.</text>
</comment>
<evidence type="ECO:0000256" key="6">
    <source>
        <dbReference type="ARBA" id="ARBA00025708"/>
    </source>
</evidence>
<name>A0A068Y5S3_ECHMU</name>
<comment type="catalytic activity">
    <reaction evidence="9">
        <text>L-alanine + 2-oxoglutarate = pyruvate + L-glutamate</text>
        <dbReference type="Rhea" id="RHEA:19453"/>
        <dbReference type="ChEBI" id="CHEBI:15361"/>
        <dbReference type="ChEBI" id="CHEBI:16810"/>
        <dbReference type="ChEBI" id="CHEBI:29985"/>
        <dbReference type="ChEBI" id="CHEBI:57972"/>
        <dbReference type="EC" id="2.6.1.2"/>
    </reaction>
</comment>
<comment type="subunit">
    <text evidence="2">Homodimer.</text>
</comment>
<dbReference type="Gene3D" id="1.10.287.1970">
    <property type="match status" value="1"/>
</dbReference>
<evidence type="ECO:0000256" key="2">
    <source>
        <dbReference type="ARBA" id="ARBA00011738"/>
    </source>
</evidence>
<dbReference type="EMBL" id="LN902843">
    <property type="protein sequence ID" value="CDS37505.1"/>
    <property type="molecule type" value="Genomic_DNA"/>
</dbReference>
<dbReference type="Proteomes" id="UP000017246">
    <property type="component" value="Unassembled WGS sequence"/>
</dbReference>
<dbReference type="AlphaFoldDB" id="A0A068Y5S3"/>
<evidence type="ECO:0000256" key="3">
    <source>
        <dbReference type="ARBA" id="ARBA00022576"/>
    </source>
</evidence>
<evidence type="ECO:0000313" key="12">
    <source>
        <dbReference type="Proteomes" id="UP000017246"/>
    </source>
</evidence>
<evidence type="ECO:0000313" key="11">
    <source>
        <dbReference type="EMBL" id="CDS37505.1"/>
    </source>
</evidence>
<feature type="domain" description="Aminotransferase class I/classII large" evidence="10">
    <location>
        <begin position="106"/>
        <end position="488"/>
    </location>
</feature>
<reference evidence="11" key="1">
    <citation type="journal article" date="2013" name="Nature">
        <title>The genomes of four tapeworm species reveal adaptations to parasitism.</title>
        <authorList>
            <person name="Tsai I.J."/>
            <person name="Zarowiecki M."/>
            <person name="Holroyd N."/>
            <person name="Garciarrubio A."/>
            <person name="Sanchez-Flores A."/>
            <person name="Brooks K.L."/>
            <person name="Tracey A."/>
            <person name="Bobes R.J."/>
            <person name="Fragoso G."/>
            <person name="Sciutto E."/>
            <person name="Aslett M."/>
            <person name="Beasley H."/>
            <person name="Bennett H.M."/>
            <person name="Cai J."/>
            <person name="Camicia F."/>
            <person name="Clark R."/>
            <person name="Cucher M."/>
            <person name="De Silva N."/>
            <person name="Day T.A."/>
            <person name="Deplazes P."/>
            <person name="Estrada K."/>
            <person name="Fernandez C."/>
            <person name="Holland P.W."/>
            <person name="Hou J."/>
            <person name="Hu S."/>
            <person name="Huckvale T."/>
            <person name="Hung S.S."/>
            <person name="Kamenetzky L."/>
            <person name="Keane J.A."/>
            <person name="Kiss F."/>
            <person name="Koziol U."/>
            <person name="Lambert O."/>
            <person name="Liu K."/>
            <person name="Luo X."/>
            <person name="Luo Y."/>
            <person name="Macchiaroli N."/>
            <person name="Nichol S."/>
            <person name="Paps J."/>
            <person name="Parkinson J."/>
            <person name="Pouchkina-Stantcheva N."/>
            <person name="Riddiford N."/>
            <person name="Rosenzvit M."/>
            <person name="Salinas G."/>
            <person name="Wasmuth J.D."/>
            <person name="Zamanian M."/>
            <person name="Zheng Y."/>
            <person name="Cai X."/>
            <person name="Soberon X."/>
            <person name="Olson P.D."/>
            <person name="Laclette J.P."/>
            <person name="Brehm K."/>
            <person name="Berriman M."/>
            <person name="Garciarrubio A."/>
            <person name="Bobes R.J."/>
            <person name="Fragoso G."/>
            <person name="Sanchez-Flores A."/>
            <person name="Estrada K."/>
            <person name="Cevallos M.A."/>
            <person name="Morett E."/>
            <person name="Gonzalez V."/>
            <person name="Portillo T."/>
            <person name="Ochoa-Leyva A."/>
            <person name="Jose M.V."/>
            <person name="Sciutto E."/>
            <person name="Landa A."/>
            <person name="Jimenez L."/>
            <person name="Valdes V."/>
            <person name="Carrero J.C."/>
            <person name="Larralde C."/>
            <person name="Morales-Montor J."/>
            <person name="Limon-Lason J."/>
            <person name="Soberon X."/>
            <person name="Laclette J.P."/>
        </authorList>
    </citation>
    <scope>NUCLEOTIDE SEQUENCE [LARGE SCALE GENOMIC DNA]</scope>
</reference>
<dbReference type="InterPro" id="IPR004839">
    <property type="entry name" value="Aminotransferase_I/II_large"/>
</dbReference>
<dbReference type="PANTHER" id="PTHR11751:SF29">
    <property type="entry name" value="ALANINE TRANSAMINASE"/>
    <property type="match status" value="1"/>
</dbReference>